<dbReference type="Proteomes" id="UP000324222">
    <property type="component" value="Unassembled WGS sequence"/>
</dbReference>
<reference evidence="1 2" key="1">
    <citation type="submission" date="2019-05" db="EMBL/GenBank/DDBJ databases">
        <title>Another draft genome of Portunus trituberculatus and its Hox gene families provides insights of decapod evolution.</title>
        <authorList>
            <person name="Jeong J.-H."/>
            <person name="Song I."/>
            <person name="Kim S."/>
            <person name="Choi T."/>
            <person name="Kim D."/>
            <person name="Ryu S."/>
            <person name="Kim W."/>
        </authorList>
    </citation>
    <scope>NUCLEOTIDE SEQUENCE [LARGE SCALE GENOMIC DNA]</scope>
    <source>
        <tissue evidence="1">Muscle</tissue>
    </source>
</reference>
<name>A0A5B7JDL2_PORTR</name>
<accession>A0A5B7JDL2</accession>
<dbReference type="AlphaFoldDB" id="A0A5B7JDL2"/>
<evidence type="ECO:0000313" key="1">
    <source>
        <dbReference type="EMBL" id="MPC92989.1"/>
    </source>
</evidence>
<proteinExistence type="predicted"/>
<comment type="caution">
    <text evidence="1">The sequence shown here is derived from an EMBL/GenBank/DDBJ whole genome shotgun (WGS) entry which is preliminary data.</text>
</comment>
<dbReference type="EMBL" id="VSRR010093247">
    <property type="protein sequence ID" value="MPC92989.1"/>
    <property type="molecule type" value="Genomic_DNA"/>
</dbReference>
<protein>
    <submittedName>
        <fullName evidence="1">Uncharacterized protein</fullName>
    </submittedName>
</protein>
<sequence>MMNFKKRWKIWKYKWNTSSPASVHPKCPPSLSAPPASFKTLMTTLHSSELW</sequence>
<gene>
    <name evidence="1" type="ORF">E2C01_088104</name>
</gene>
<keyword evidence="2" id="KW-1185">Reference proteome</keyword>
<evidence type="ECO:0000313" key="2">
    <source>
        <dbReference type="Proteomes" id="UP000324222"/>
    </source>
</evidence>
<organism evidence="1 2">
    <name type="scientific">Portunus trituberculatus</name>
    <name type="common">Swimming crab</name>
    <name type="synonym">Neptunus trituberculatus</name>
    <dbReference type="NCBI Taxonomy" id="210409"/>
    <lineage>
        <taxon>Eukaryota</taxon>
        <taxon>Metazoa</taxon>
        <taxon>Ecdysozoa</taxon>
        <taxon>Arthropoda</taxon>
        <taxon>Crustacea</taxon>
        <taxon>Multicrustacea</taxon>
        <taxon>Malacostraca</taxon>
        <taxon>Eumalacostraca</taxon>
        <taxon>Eucarida</taxon>
        <taxon>Decapoda</taxon>
        <taxon>Pleocyemata</taxon>
        <taxon>Brachyura</taxon>
        <taxon>Eubrachyura</taxon>
        <taxon>Portunoidea</taxon>
        <taxon>Portunidae</taxon>
        <taxon>Portuninae</taxon>
        <taxon>Portunus</taxon>
    </lineage>
</organism>